<dbReference type="EMBL" id="FUEG01000022">
    <property type="protein sequence ID" value="SJL14049.1"/>
    <property type="molecule type" value="Genomic_DNA"/>
</dbReference>
<dbReference type="AlphaFoldDB" id="A0A284RZ54"/>
<dbReference type="OrthoDB" id="3053820at2759"/>
<organism evidence="2 3">
    <name type="scientific">Armillaria ostoyae</name>
    <name type="common">Armillaria root rot fungus</name>
    <dbReference type="NCBI Taxonomy" id="47428"/>
    <lineage>
        <taxon>Eukaryota</taxon>
        <taxon>Fungi</taxon>
        <taxon>Dikarya</taxon>
        <taxon>Basidiomycota</taxon>
        <taxon>Agaricomycotina</taxon>
        <taxon>Agaricomycetes</taxon>
        <taxon>Agaricomycetidae</taxon>
        <taxon>Agaricales</taxon>
        <taxon>Marasmiineae</taxon>
        <taxon>Physalacriaceae</taxon>
        <taxon>Armillaria</taxon>
    </lineage>
</organism>
<sequence>MAVSLDMFSLMRRKAKARGVRTASNTTCSPGLDPRGFIFGMSSSPSADSAGATHQTSSPSASALPLPSPPAKITSISDIVFSNATFDALLESRNAGDQ</sequence>
<proteinExistence type="predicted"/>
<name>A0A284RZ54_ARMOS</name>
<keyword evidence="3" id="KW-1185">Reference proteome</keyword>
<dbReference type="Proteomes" id="UP000219338">
    <property type="component" value="Unassembled WGS sequence"/>
</dbReference>
<feature type="compositionally biased region" description="Polar residues" evidence="1">
    <location>
        <begin position="41"/>
        <end position="56"/>
    </location>
</feature>
<accession>A0A284RZ54</accession>
<evidence type="ECO:0000256" key="1">
    <source>
        <dbReference type="SAM" id="MobiDB-lite"/>
    </source>
</evidence>
<feature type="region of interest" description="Disordered" evidence="1">
    <location>
        <begin position="40"/>
        <end position="69"/>
    </location>
</feature>
<evidence type="ECO:0000313" key="2">
    <source>
        <dbReference type="EMBL" id="SJL14049.1"/>
    </source>
</evidence>
<gene>
    <name evidence="2" type="ORF">ARMOST_17501</name>
</gene>
<evidence type="ECO:0000313" key="3">
    <source>
        <dbReference type="Proteomes" id="UP000219338"/>
    </source>
</evidence>
<protein>
    <submittedName>
        <fullName evidence="2">Uncharacterized protein</fullName>
    </submittedName>
</protein>
<reference evidence="3" key="1">
    <citation type="journal article" date="2017" name="Nat. Ecol. Evol.">
        <title>Genome expansion and lineage-specific genetic innovations in the forest pathogenic fungi Armillaria.</title>
        <authorList>
            <person name="Sipos G."/>
            <person name="Prasanna A.N."/>
            <person name="Walter M.C."/>
            <person name="O'Connor E."/>
            <person name="Balint B."/>
            <person name="Krizsan K."/>
            <person name="Kiss B."/>
            <person name="Hess J."/>
            <person name="Varga T."/>
            <person name="Slot J."/>
            <person name="Riley R."/>
            <person name="Boka B."/>
            <person name="Rigling D."/>
            <person name="Barry K."/>
            <person name="Lee J."/>
            <person name="Mihaltcheva S."/>
            <person name="LaButti K."/>
            <person name="Lipzen A."/>
            <person name="Waldron R."/>
            <person name="Moloney N.M."/>
            <person name="Sperisen C."/>
            <person name="Kredics L."/>
            <person name="Vagvoelgyi C."/>
            <person name="Patrignani A."/>
            <person name="Fitzpatrick D."/>
            <person name="Nagy I."/>
            <person name="Doyle S."/>
            <person name="Anderson J.B."/>
            <person name="Grigoriev I.V."/>
            <person name="Gueldener U."/>
            <person name="Muensterkoetter M."/>
            <person name="Nagy L.G."/>
        </authorList>
    </citation>
    <scope>NUCLEOTIDE SEQUENCE [LARGE SCALE GENOMIC DNA]</scope>
    <source>
        <strain evidence="3">C18/9</strain>
    </source>
</reference>